<name>A0AAD8MKZ7_9APIA</name>
<dbReference type="EMBL" id="JAUIZM010000007">
    <property type="protein sequence ID" value="KAK1375963.1"/>
    <property type="molecule type" value="Genomic_DNA"/>
</dbReference>
<organism evidence="8 9">
    <name type="scientific">Heracleum sosnowskyi</name>
    <dbReference type="NCBI Taxonomy" id="360622"/>
    <lineage>
        <taxon>Eukaryota</taxon>
        <taxon>Viridiplantae</taxon>
        <taxon>Streptophyta</taxon>
        <taxon>Embryophyta</taxon>
        <taxon>Tracheophyta</taxon>
        <taxon>Spermatophyta</taxon>
        <taxon>Magnoliopsida</taxon>
        <taxon>eudicotyledons</taxon>
        <taxon>Gunneridae</taxon>
        <taxon>Pentapetalae</taxon>
        <taxon>asterids</taxon>
        <taxon>campanulids</taxon>
        <taxon>Apiales</taxon>
        <taxon>Apiaceae</taxon>
        <taxon>Apioideae</taxon>
        <taxon>apioid superclade</taxon>
        <taxon>Tordylieae</taxon>
        <taxon>Tordyliinae</taxon>
        <taxon>Heracleum</taxon>
    </lineage>
</organism>
<dbReference type="InterPro" id="IPR011650">
    <property type="entry name" value="Peptidase_M20_dimer"/>
</dbReference>
<dbReference type="PIRSF" id="PIRSF005962">
    <property type="entry name" value="Pept_M20D_amidohydro"/>
    <property type="match status" value="1"/>
</dbReference>
<dbReference type="Proteomes" id="UP001237642">
    <property type="component" value="Unassembled WGS sequence"/>
</dbReference>
<dbReference type="PANTHER" id="PTHR11014:SF55">
    <property type="entry name" value="IAA-AMINO ACID HYDROLASE ILR1-LIKE 4"/>
    <property type="match status" value="1"/>
</dbReference>
<comment type="cofactor">
    <cofactor evidence="5">
        <name>Mn(2+)</name>
        <dbReference type="ChEBI" id="CHEBI:29035"/>
    </cofactor>
    <text evidence="5">The Mn(2+) ion enhances activity.</text>
</comment>
<evidence type="ECO:0000256" key="6">
    <source>
        <dbReference type="SAM" id="SignalP"/>
    </source>
</evidence>
<dbReference type="GO" id="GO:0010179">
    <property type="term" value="F:IAA-Ala conjugate hydrolase activity"/>
    <property type="evidence" value="ECO:0007669"/>
    <property type="project" value="TreeGrafter"/>
</dbReference>
<dbReference type="PANTHER" id="PTHR11014">
    <property type="entry name" value="PEPTIDASE M20 FAMILY MEMBER"/>
    <property type="match status" value="1"/>
</dbReference>
<dbReference type="Pfam" id="PF01546">
    <property type="entry name" value="Peptidase_M20"/>
    <property type="match status" value="1"/>
</dbReference>
<feature type="domain" description="Peptidase M20 dimerisation" evidence="7">
    <location>
        <begin position="215"/>
        <end position="307"/>
    </location>
</feature>
<dbReference type="Gene3D" id="3.40.630.10">
    <property type="entry name" value="Zn peptidases"/>
    <property type="match status" value="1"/>
</dbReference>
<dbReference type="SUPFAM" id="SSF55031">
    <property type="entry name" value="Bacterial exopeptidase dimerisation domain"/>
    <property type="match status" value="1"/>
</dbReference>
<reference evidence="8" key="2">
    <citation type="submission" date="2023-05" db="EMBL/GenBank/DDBJ databases">
        <authorList>
            <person name="Schelkunov M.I."/>
        </authorList>
    </citation>
    <scope>NUCLEOTIDE SEQUENCE</scope>
    <source>
        <strain evidence="8">Hsosn_3</strain>
        <tissue evidence="8">Leaf</tissue>
    </source>
</reference>
<dbReference type="GO" id="GO:0046872">
    <property type="term" value="F:metal ion binding"/>
    <property type="evidence" value="ECO:0007669"/>
    <property type="project" value="UniProtKB-KW"/>
</dbReference>
<sequence>MVFLKLTWAFLISNLLVFSVVPICSDASEISKEFLDLAKSPEIFDWMVSIRRKIHENPELGYEEFETSKLIRAQLDKMGIKYKYPVAVTGVVGYIGWGEAPFVALRADMDALPMQEMVEWEHKSKSPGKMHACGHDAHVAMLLGAAKILQEHRTSFKGTIILVFQPAEEGGGGARRIIDAGILENVKAIFGLHVSSDLPIAKVSSRSGPLLAGNGFFKAVISGKGGHAAIPHHSIDPILAASNVVVSLQHLVSREVDPLDSQVVTIAKFQGGSAFNVIPDSVVIGGSFRTFSKETFVHLKQRIEEVIIGQAAVQRCNATVDFLVNEFCPPTVNDKALHQHFLNVAGDVLDISNVEDMQPLMGSEDFSFYQEAMPGYFYILGMKNETKGKFPSPHSPYFEINEDAFPFGAALHASLAARYLLDLQSKTPLVKDDHHDNCKVPVKISDSINFLQLRTKNLN</sequence>
<evidence type="ECO:0000313" key="9">
    <source>
        <dbReference type="Proteomes" id="UP001237642"/>
    </source>
</evidence>
<keyword evidence="5" id="KW-0479">Metal-binding</keyword>
<keyword evidence="2 6" id="KW-0732">Signal</keyword>
<dbReference type="FunFam" id="3.30.70.360:FF:000001">
    <property type="entry name" value="N-acetyldiaminopimelate deacetylase"/>
    <property type="match status" value="1"/>
</dbReference>
<evidence type="ECO:0000256" key="2">
    <source>
        <dbReference type="ARBA" id="ARBA00022729"/>
    </source>
</evidence>
<evidence type="ECO:0000256" key="4">
    <source>
        <dbReference type="ARBA" id="ARBA00023211"/>
    </source>
</evidence>
<proteinExistence type="inferred from homology"/>
<dbReference type="InterPro" id="IPR036264">
    <property type="entry name" value="Bact_exopeptidase_dim_dom"/>
</dbReference>
<evidence type="ECO:0000256" key="1">
    <source>
        <dbReference type="ARBA" id="ARBA00006153"/>
    </source>
</evidence>
<evidence type="ECO:0000259" key="7">
    <source>
        <dbReference type="Pfam" id="PF07687"/>
    </source>
</evidence>
<feature type="binding site" evidence="5">
    <location>
        <position position="169"/>
    </location>
    <ligand>
        <name>Mn(2+)</name>
        <dbReference type="ChEBI" id="CHEBI:29035"/>
        <label>2</label>
    </ligand>
</feature>
<comment type="similarity">
    <text evidence="1">Belongs to the peptidase M20 family.</text>
</comment>
<protein>
    <submittedName>
        <fullName evidence="8">IAA-amino acid hydrolase ILR1-like 4</fullName>
    </submittedName>
</protein>
<keyword evidence="3 8" id="KW-0378">Hydrolase</keyword>
<dbReference type="NCBIfam" id="TIGR01891">
    <property type="entry name" value="amidohydrolases"/>
    <property type="match status" value="1"/>
</dbReference>
<keyword evidence="4 5" id="KW-0464">Manganese</keyword>
<feature type="binding site" evidence="5">
    <location>
        <position position="133"/>
    </location>
    <ligand>
        <name>Mn(2+)</name>
        <dbReference type="ChEBI" id="CHEBI:29035"/>
        <label>2</label>
    </ligand>
</feature>
<feature type="signal peptide" evidence="6">
    <location>
        <begin position="1"/>
        <end position="27"/>
    </location>
</feature>
<gene>
    <name evidence="8" type="ORF">POM88_032156</name>
</gene>
<feature type="binding site" evidence="5">
    <location>
        <position position="135"/>
    </location>
    <ligand>
        <name>Mn(2+)</name>
        <dbReference type="ChEBI" id="CHEBI:29035"/>
        <label>2</label>
    </ligand>
</feature>
<dbReference type="SUPFAM" id="SSF53187">
    <property type="entry name" value="Zn-dependent exopeptidases"/>
    <property type="match status" value="1"/>
</dbReference>
<reference evidence="8" key="1">
    <citation type="submission" date="2023-02" db="EMBL/GenBank/DDBJ databases">
        <title>Genome of toxic invasive species Heracleum sosnowskyi carries increased number of genes despite the absence of recent whole-genome duplications.</title>
        <authorList>
            <person name="Schelkunov M."/>
            <person name="Shtratnikova V."/>
            <person name="Makarenko M."/>
            <person name="Klepikova A."/>
            <person name="Omelchenko D."/>
            <person name="Novikova G."/>
            <person name="Obukhova E."/>
            <person name="Bogdanov V."/>
            <person name="Penin A."/>
            <person name="Logacheva M."/>
        </authorList>
    </citation>
    <scope>NUCLEOTIDE SEQUENCE</scope>
    <source>
        <strain evidence="8">Hsosn_3</strain>
        <tissue evidence="8">Leaf</tissue>
    </source>
</reference>
<feature type="binding site" evidence="5">
    <location>
        <position position="394"/>
    </location>
    <ligand>
        <name>Mn(2+)</name>
        <dbReference type="ChEBI" id="CHEBI:29035"/>
        <label>2</label>
    </ligand>
</feature>
<dbReference type="Pfam" id="PF07687">
    <property type="entry name" value="M20_dimer"/>
    <property type="match status" value="1"/>
</dbReference>
<dbReference type="InterPro" id="IPR017439">
    <property type="entry name" value="Amidohydrolase"/>
</dbReference>
<dbReference type="CDD" id="cd08017">
    <property type="entry name" value="M20_IAA_Hyd"/>
    <property type="match status" value="1"/>
</dbReference>
<feature type="binding site" evidence="5">
    <location>
        <position position="193"/>
    </location>
    <ligand>
        <name>Mn(2+)</name>
        <dbReference type="ChEBI" id="CHEBI:29035"/>
        <label>2</label>
    </ligand>
</feature>
<dbReference type="InterPro" id="IPR044757">
    <property type="entry name" value="ILR1-like_Hyd"/>
</dbReference>
<comment type="caution">
    <text evidence="8">The sequence shown here is derived from an EMBL/GenBank/DDBJ whole genome shotgun (WGS) entry which is preliminary data.</text>
</comment>
<accession>A0AAD8MKZ7</accession>
<dbReference type="GO" id="GO:0005783">
    <property type="term" value="C:endoplasmic reticulum"/>
    <property type="evidence" value="ECO:0007669"/>
    <property type="project" value="TreeGrafter"/>
</dbReference>
<dbReference type="AlphaFoldDB" id="A0AAD8MKZ7"/>
<feature type="chain" id="PRO_5042204897" evidence="6">
    <location>
        <begin position="28"/>
        <end position="459"/>
    </location>
</feature>
<keyword evidence="9" id="KW-1185">Reference proteome</keyword>
<dbReference type="InterPro" id="IPR002933">
    <property type="entry name" value="Peptidase_M20"/>
</dbReference>
<dbReference type="GO" id="GO:0009850">
    <property type="term" value="P:auxin metabolic process"/>
    <property type="evidence" value="ECO:0007669"/>
    <property type="project" value="InterPro"/>
</dbReference>
<evidence type="ECO:0000313" key="8">
    <source>
        <dbReference type="EMBL" id="KAK1375963.1"/>
    </source>
</evidence>
<evidence type="ECO:0000256" key="3">
    <source>
        <dbReference type="ARBA" id="ARBA00022801"/>
    </source>
</evidence>
<evidence type="ECO:0000256" key="5">
    <source>
        <dbReference type="PIRSR" id="PIRSR005962-1"/>
    </source>
</evidence>
<dbReference type="Gene3D" id="3.30.70.360">
    <property type="match status" value="1"/>
</dbReference>